<dbReference type="Gene3D" id="1.10.760.10">
    <property type="entry name" value="Cytochrome c-like domain"/>
    <property type="match status" value="1"/>
</dbReference>
<dbReference type="PROSITE" id="PS51007">
    <property type="entry name" value="CYTC"/>
    <property type="match status" value="1"/>
</dbReference>
<dbReference type="eggNOG" id="COG2863">
    <property type="taxonomic scope" value="Bacteria"/>
</dbReference>
<keyword evidence="3 4" id="KW-0408">Iron</keyword>
<gene>
    <name evidence="6" type="ORF">GP2143_12716</name>
</gene>
<evidence type="ECO:0000256" key="3">
    <source>
        <dbReference type="ARBA" id="ARBA00023004"/>
    </source>
</evidence>
<dbReference type="GO" id="GO:0046872">
    <property type="term" value="F:metal ion binding"/>
    <property type="evidence" value="ECO:0007669"/>
    <property type="project" value="UniProtKB-KW"/>
</dbReference>
<evidence type="ECO:0000259" key="5">
    <source>
        <dbReference type="PROSITE" id="PS51007"/>
    </source>
</evidence>
<dbReference type="InterPro" id="IPR036909">
    <property type="entry name" value="Cyt_c-like_dom_sf"/>
</dbReference>
<dbReference type="Proteomes" id="UP000004931">
    <property type="component" value="Unassembled WGS sequence"/>
</dbReference>
<evidence type="ECO:0000256" key="4">
    <source>
        <dbReference type="PROSITE-ProRule" id="PRU00433"/>
    </source>
</evidence>
<reference evidence="6 7" key="1">
    <citation type="journal article" date="2010" name="J. Bacteriol.">
        <title>Genome sequence of the oligotrophic marine Gammaproteobacterium HTCC2143, isolated from the Oregon Coast.</title>
        <authorList>
            <person name="Oh H.M."/>
            <person name="Kang I."/>
            <person name="Ferriera S."/>
            <person name="Giovannoni S.J."/>
            <person name="Cho J.C."/>
        </authorList>
    </citation>
    <scope>NUCLEOTIDE SEQUENCE [LARGE SCALE GENOMIC DNA]</scope>
    <source>
        <strain evidence="6 7">HTCC2143</strain>
    </source>
</reference>
<dbReference type="AlphaFoldDB" id="A0Y7L3"/>
<accession>A0Y7L3</accession>
<dbReference type="InterPro" id="IPR009056">
    <property type="entry name" value="Cyt_c-like_dom"/>
</dbReference>
<dbReference type="EMBL" id="AAVT01000001">
    <property type="protein sequence ID" value="EAW32117.1"/>
    <property type="molecule type" value="Genomic_DNA"/>
</dbReference>
<evidence type="ECO:0000256" key="2">
    <source>
        <dbReference type="ARBA" id="ARBA00022723"/>
    </source>
</evidence>
<proteinExistence type="predicted"/>
<evidence type="ECO:0000256" key="1">
    <source>
        <dbReference type="ARBA" id="ARBA00022617"/>
    </source>
</evidence>
<dbReference type="SUPFAM" id="SSF46626">
    <property type="entry name" value="Cytochrome c"/>
    <property type="match status" value="1"/>
</dbReference>
<comment type="caution">
    <text evidence="6">The sequence shown here is derived from an EMBL/GenBank/DDBJ whole genome shotgun (WGS) entry which is preliminary data.</text>
</comment>
<evidence type="ECO:0000313" key="7">
    <source>
        <dbReference type="Proteomes" id="UP000004931"/>
    </source>
</evidence>
<keyword evidence="2 4" id="KW-0479">Metal-binding</keyword>
<evidence type="ECO:0000313" key="6">
    <source>
        <dbReference type="EMBL" id="EAW32117.1"/>
    </source>
</evidence>
<dbReference type="GO" id="GO:0020037">
    <property type="term" value="F:heme binding"/>
    <property type="evidence" value="ECO:0007669"/>
    <property type="project" value="InterPro"/>
</dbReference>
<organism evidence="6 7">
    <name type="scientific">marine gamma proteobacterium HTCC2143</name>
    <dbReference type="NCBI Taxonomy" id="247633"/>
    <lineage>
        <taxon>Bacteria</taxon>
        <taxon>Pseudomonadati</taxon>
        <taxon>Pseudomonadota</taxon>
        <taxon>Gammaproteobacteria</taxon>
        <taxon>Cellvibrionales</taxon>
        <taxon>Spongiibacteraceae</taxon>
        <taxon>BD1-7 clade</taxon>
    </lineage>
</organism>
<protein>
    <recommendedName>
        <fullName evidence="5">Cytochrome c domain-containing protein</fullName>
    </recommendedName>
</protein>
<feature type="domain" description="Cytochrome c" evidence="5">
    <location>
        <begin position="15"/>
        <end position="95"/>
    </location>
</feature>
<dbReference type="GO" id="GO:0009055">
    <property type="term" value="F:electron transfer activity"/>
    <property type="evidence" value="ECO:0007669"/>
    <property type="project" value="InterPro"/>
</dbReference>
<dbReference type="STRING" id="247633.GP2143_12716"/>
<keyword evidence="7" id="KW-1185">Reference proteome</keyword>
<sequence>MALVFAVSLAGAVHADNSLDPATAMASACSSCHSAHSVSSDAEGPGSLAALTANEIEQALLAFRSGERVGTLMNRLARGYSDDEITAMARVLTKQ</sequence>
<name>A0Y7L3_9GAMM</name>
<keyword evidence="1 4" id="KW-0349">Heme</keyword>